<comment type="similarity">
    <text evidence="4">Belongs to the glucosamine/galactosamine-6-phosphate isomerase family. NagB subfamily.</text>
</comment>
<feature type="active site" description="For ring-opening step" evidence="4">
    <location>
        <position position="143"/>
    </location>
</feature>
<dbReference type="GO" id="GO:0006046">
    <property type="term" value="P:N-acetylglucosamine catabolic process"/>
    <property type="evidence" value="ECO:0007669"/>
    <property type="project" value="UniProtKB-UniRule"/>
</dbReference>
<dbReference type="PANTHER" id="PTHR11280">
    <property type="entry name" value="GLUCOSAMINE-6-PHOSPHATE ISOMERASE"/>
    <property type="match status" value="1"/>
</dbReference>
<dbReference type="AlphaFoldDB" id="A0A089HSU7"/>
<evidence type="ECO:0000256" key="4">
    <source>
        <dbReference type="HAMAP-Rule" id="MF_01241"/>
    </source>
</evidence>
<dbReference type="FunFam" id="3.40.50.1360:FF:000003">
    <property type="entry name" value="Glucosamine-6-phosphate deaminase"/>
    <property type="match status" value="1"/>
</dbReference>
<accession>A0A089HSU7</accession>
<comment type="pathway">
    <text evidence="4">Amino-sugar metabolism; N-acetylneuraminate degradation; D-fructose 6-phosphate from N-acetylneuraminate: step 5/5.</text>
</comment>
<dbReference type="NCBIfam" id="TIGR00502">
    <property type="entry name" value="nagB"/>
    <property type="match status" value="1"/>
</dbReference>
<feature type="domain" description="Glucosamine/galactosamine-6-phosphate isomerase" evidence="5">
    <location>
        <begin position="17"/>
        <end position="226"/>
    </location>
</feature>
<dbReference type="PANTHER" id="PTHR11280:SF5">
    <property type="entry name" value="GLUCOSAMINE-6-PHOSPHATE ISOMERASE"/>
    <property type="match status" value="1"/>
</dbReference>
<dbReference type="SUPFAM" id="SSF100950">
    <property type="entry name" value="NagB/RpiA/CoA transferase-like"/>
    <property type="match status" value="1"/>
</dbReference>
<reference evidence="6 7" key="1">
    <citation type="submission" date="2014-08" db="EMBL/GenBank/DDBJ databases">
        <title>Comparative genomics of the Paenibacillus odorifer group.</title>
        <authorList>
            <person name="den Bakker H.C."/>
            <person name="Tsai Y.-C."/>
            <person name="Martin N."/>
            <person name="Korlach J."/>
            <person name="Wiedmann M."/>
        </authorList>
    </citation>
    <scope>NUCLEOTIDE SEQUENCE [LARGE SCALE GENOMIC DNA]</scope>
    <source>
        <strain evidence="6 7">DSM 1735</strain>
    </source>
</reference>
<feature type="active site" description="Proton acceptor; for enolization step" evidence="4">
    <location>
        <position position="67"/>
    </location>
</feature>
<keyword evidence="7" id="KW-1185">Reference proteome</keyword>
<keyword evidence="3 4" id="KW-0119">Carbohydrate metabolism</keyword>
<dbReference type="GO" id="GO:0019262">
    <property type="term" value="P:N-acetylneuraminate catabolic process"/>
    <property type="evidence" value="ECO:0007669"/>
    <property type="project" value="UniProtKB-UniRule"/>
</dbReference>
<dbReference type="GO" id="GO:0004342">
    <property type="term" value="F:glucosamine-6-phosphate deaminase activity"/>
    <property type="evidence" value="ECO:0007669"/>
    <property type="project" value="UniProtKB-UniRule"/>
</dbReference>
<comment type="caution">
    <text evidence="4">Lacks conserved residue(s) required for the propagation of feature annotation.</text>
</comment>
<comment type="function">
    <text evidence="4">Catalyzes the reversible isomerization-deamination of glucosamine 6-phosphate (GlcN6P) to form fructose 6-phosphate (Fru6P) and ammonium ion.</text>
</comment>
<dbReference type="Pfam" id="PF01182">
    <property type="entry name" value="Glucosamine_iso"/>
    <property type="match status" value="1"/>
</dbReference>
<dbReference type="EMBL" id="CP009288">
    <property type="protein sequence ID" value="AIQ14172.1"/>
    <property type="molecule type" value="Genomic_DNA"/>
</dbReference>
<name>A0A089HSU7_PAEDU</name>
<dbReference type="EC" id="3.5.99.6" evidence="4"/>
<dbReference type="Gene3D" id="3.40.50.1360">
    <property type="match status" value="1"/>
</dbReference>
<sequence>MNIFKFKNDEDFVQTGANLVASLLQSSPKAVLGLATGSTPIGVYERLVQMHRKGLVSFAKASSYNLDEYVGLPVDHPESYRSFMNKHLFDHVDIDLSRTHVPNGNAGDLAAECLAYDQMLEEEGPVDLQILGIGSNGHIGFNEPDASLTSGTHVVDLLPETREANARFFPSLADVPTQAITMGVGSILKARQILLLVRGAEKAEAIRNAVKGPITTQCPASLLQSHPNVVVLVDEGAGQWLD</sequence>
<evidence type="ECO:0000259" key="5">
    <source>
        <dbReference type="Pfam" id="PF01182"/>
    </source>
</evidence>
<organism evidence="6 7">
    <name type="scientific">Paenibacillus durus</name>
    <name type="common">Paenibacillus azotofixans</name>
    <dbReference type="NCBI Taxonomy" id="44251"/>
    <lineage>
        <taxon>Bacteria</taxon>
        <taxon>Bacillati</taxon>
        <taxon>Bacillota</taxon>
        <taxon>Bacilli</taxon>
        <taxon>Bacillales</taxon>
        <taxon>Paenibacillaceae</taxon>
        <taxon>Paenibacillus</taxon>
    </lineage>
</organism>
<dbReference type="PROSITE" id="PS01161">
    <property type="entry name" value="GLC_GALNAC_ISOMERASE"/>
    <property type="match status" value="1"/>
</dbReference>
<dbReference type="GO" id="GO:0005737">
    <property type="term" value="C:cytoplasm"/>
    <property type="evidence" value="ECO:0007669"/>
    <property type="project" value="TreeGrafter"/>
</dbReference>
<dbReference type="eggNOG" id="COG0363">
    <property type="taxonomic scope" value="Bacteria"/>
</dbReference>
<dbReference type="KEGG" id="pdu:PDUR_21320"/>
<dbReference type="UniPathway" id="UPA00629">
    <property type="reaction ID" value="UER00684"/>
</dbReference>
<evidence type="ECO:0000256" key="2">
    <source>
        <dbReference type="ARBA" id="ARBA00022801"/>
    </source>
</evidence>
<keyword evidence="2 4" id="KW-0378">Hydrolase</keyword>
<evidence type="ECO:0000313" key="7">
    <source>
        <dbReference type="Proteomes" id="UP000029409"/>
    </source>
</evidence>
<dbReference type="Proteomes" id="UP000029409">
    <property type="component" value="Chromosome"/>
</dbReference>
<gene>
    <name evidence="4" type="primary">nagB</name>
    <name evidence="6" type="ORF">PDUR_21320</name>
</gene>
<dbReference type="HAMAP" id="MF_01241">
    <property type="entry name" value="GlcN6P_deamin"/>
    <property type="match status" value="1"/>
</dbReference>
<dbReference type="RefSeq" id="WP_042207971.1">
    <property type="nucleotide sequence ID" value="NZ_CP009288.1"/>
</dbReference>
<dbReference type="InterPro" id="IPR037171">
    <property type="entry name" value="NagB/RpiA_transferase-like"/>
</dbReference>
<evidence type="ECO:0000313" key="6">
    <source>
        <dbReference type="EMBL" id="AIQ14172.1"/>
    </source>
</evidence>
<dbReference type="OrthoDB" id="9791139at2"/>
<dbReference type="InterPro" id="IPR006148">
    <property type="entry name" value="Glc/Gal-6P_isomerase"/>
</dbReference>
<dbReference type="GO" id="GO:0005975">
    <property type="term" value="P:carbohydrate metabolic process"/>
    <property type="evidence" value="ECO:0007669"/>
    <property type="project" value="InterPro"/>
</dbReference>
<dbReference type="InterPro" id="IPR018321">
    <property type="entry name" value="Glucosamine6P_isomerase_CS"/>
</dbReference>
<dbReference type="CDD" id="cd01399">
    <property type="entry name" value="GlcN6P_deaminase"/>
    <property type="match status" value="1"/>
</dbReference>
<dbReference type="GO" id="GO:0006043">
    <property type="term" value="P:glucosamine catabolic process"/>
    <property type="evidence" value="ECO:0007669"/>
    <property type="project" value="TreeGrafter"/>
</dbReference>
<evidence type="ECO:0000256" key="1">
    <source>
        <dbReference type="ARBA" id="ARBA00000644"/>
    </source>
</evidence>
<protein>
    <recommendedName>
        <fullName evidence="4">Glucosamine-6-phosphate deaminase</fullName>
        <ecNumber evidence="4">3.5.99.6</ecNumber>
    </recommendedName>
    <alternativeName>
        <fullName evidence="4">GlcN6P deaminase</fullName>
        <shortName evidence="4">GNPDA</shortName>
    </alternativeName>
    <alternativeName>
        <fullName evidence="4">Glucosamine-6-phosphate isomerase</fullName>
    </alternativeName>
</protein>
<dbReference type="InterPro" id="IPR004547">
    <property type="entry name" value="Glucosamine6P_isomerase"/>
</dbReference>
<evidence type="ECO:0000256" key="3">
    <source>
        <dbReference type="ARBA" id="ARBA00023277"/>
    </source>
</evidence>
<dbReference type="GO" id="GO:0042802">
    <property type="term" value="F:identical protein binding"/>
    <property type="evidence" value="ECO:0007669"/>
    <property type="project" value="TreeGrafter"/>
</dbReference>
<dbReference type="STRING" id="44251.PDUR_21320"/>
<proteinExistence type="inferred from homology"/>
<feature type="active site" description="For ring-opening step" evidence="4">
    <location>
        <position position="136"/>
    </location>
</feature>
<feature type="active site" description="Proton acceptor; for ring-opening step" evidence="4">
    <location>
        <position position="138"/>
    </location>
</feature>
<comment type="catalytic activity">
    <reaction evidence="1 4">
        <text>alpha-D-glucosamine 6-phosphate + H2O = beta-D-fructose 6-phosphate + NH4(+)</text>
        <dbReference type="Rhea" id="RHEA:12172"/>
        <dbReference type="ChEBI" id="CHEBI:15377"/>
        <dbReference type="ChEBI" id="CHEBI:28938"/>
        <dbReference type="ChEBI" id="CHEBI:57634"/>
        <dbReference type="ChEBI" id="CHEBI:75989"/>
        <dbReference type="EC" id="3.5.99.6"/>
    </reaction>
</comment>